<name>A0A9D1GQG6_9MOLU</name>
<accession>A0A9D1GQG6</accession>
<dbReference type="PROSITE" id="PS51186">
    <property type="entry name" value="GNAT"/>
    <property type="match status" value="1"/>
</dbReference>
<dbReference type="EMBL" id="DVLF01000034">
    <property type="protein sequence ID" value="HIT49573.1"/>
    <property type="molecule type" value="Genomic_DNA"/>
</dbReference>
<dbReference type="GO" id="GO:0016747">
    <property type="term" value="F:acyltransferase activity, transferring groups other than amino-acyl groups"/>
    <property type="evidence" value="ECO:0007669"/>
    <property type="project" value="InterPro"/>
</dbReference>
<proteinExistence type="predicted"/>
<reference evidence="2" key="2">
    <citation type="journal article" date="2021" name="PeerJ">
        <title>Extensive microbial diversity within the chicken gut microbiome revealed by metagenomics and culture.</title>
        <authorList>
            <person name="Gilroy R."/>
            <person name="Ravi A."/>
            <person name="Getino M."/>
            <person name="Pursley I."/>
            <person name="Horton D.L."/>
            <person name="Alikhan N.F."/>
            <person name="Baker D."/>
            <person name="Gharbi K."/>
            <person name="Hall N."/>
            <person name="Watson M."/>
            <person name="Adriaenssens E.M."/>
            <person name="Foster-Nyarko E."/>
            <person name="Jarju S."/>
            <person name="Secka A."/>
            <person name="Antonio M."/>
            <person name="Oren A."/>
            <person name="Chaudhuri R.R."/>
            <person name="La Ragione R."/>
            <person name="Hildebrand F."/>
            <person name="Pallen M.J."/>
        </authorList>
    </citation>
    <scope>NUCLEOTIDE SEQUENCE</scope>
    <source>
        <strain evidence="2">ChiW17-6978</strain>
    </source>
</reference>
<feature type="domain" description="N-acetyltransferase" evidence="1">
    <location>
        <begin position="2"/>
        <end position="142"/>
    </location>
</feature>
<dbReference type="Pfam" id="PF13673">
    <property type="entry name" value="Acetyltransf_10"/>
    <property type="match status" value="1"/>
</dbReference>
<evidence type="ECO:0000313" key="2">
    <source>
        <dbReference type="EMBL" id="HIT49573.1"/>
    </source>
</evidence>
<dbReference type="InterPro" id="IPR000182">
    <property type="entry name" value="GNAT_dom"/>
</dbReference>
<dbReference type="InterPro" id="IPR016181">
    <property type="entry name" value="Acyl_CoA_acyltransferase"/>
</dbReference>
<protein>
    <submittedName>
        <fullName evidence="2">GNAT family N-acetyltransferase</fullName>
    </submittedName>
</protein>
<dbReference type="Gene3D" id="3.40.630.30">
    <property type="match status" value="1"/>
</dbReference>
<sequence length="144" mass="16708">MITIEKVNAFSRKKVEDFLKSVPSIEKIDEKILDNAIVAQEDDKIVGCISFEVFSEKALIRYFVFKKILSLDYLKQLLNTLEEEALKQDIEVLVCIAECSQIEELFQSLSFKPVESKMIFINEENILNTSFQSSLFLCKELRQE</sequence>
<evidence type="ECO:0000259" key="1">
    <source>
        <dbReference type="PROSITE" id="PS51186"/>
    </source>
</evidence>
<gene>
    <name evidence="2" type="ORF">IAD46_00960</name>
</gene>
<evidence type="ECO:0000313" key="3">
    <source>
        <dbReference type="Proteomes" id="UP000886758"/>
    </source>
</evidence>
<comment type="caution">
    <text evidence="2">The sequence shown here is derived from an EMBL/GenBank/DDBJ whole genome shotgun (WGS) entry which is preliminary data.</text>
</comment>
<dbReference type="Proteomes" id="UP000886758">
    <property type="component" value="Unassembled WGS sequence"/>
</dbReference>
<dbReference type="SUPFAM" id="SSF55729">
    <property type="entry name" value="Acyl-CoA N-acyltransferases (Nat)"/>
    <property type="match status" value="1"/>
</dbReference>
<dbReference type="AlphaFoldDB" id="A0A9D1GQG6"/>
<reference evidence="2" key="1">
    <citation type="submission" date="2020-10" db="EMBL/GenBank/DDBJ databases">
        <authorList>
            <person name="Gilroy R."/>
        </authorList>
    </citation>
    <scope>NUCLEOTIDE SEQUENCE</scope>
    <source>
        <strain evidence="2">ChiW17-6978</strain>
    </source>
</reference>
<organism evidence="2 3">
    <name type="scientific">Candidatus Pelethenecus faecipullorum</name>
    <dbReference type="NCBI Taxonomy" id="2840900"/>
    <lineage>
        <taxon>Bacteria</taxon>
        <taxon>Bacillati</taxon>
        <taxon>Mycoplasmatota</taxon>
        <taxon>Mollicutes</taxon>
        <taxon>Candidatus Pelethenecus</taxon>
    </lineage>
</organism>